<keyword evidence="2" id="KW-1185">Reference proteome</keyword>
<dbReference type="OrthoDB" id="9816067at2"/>
<dbReference type="EMBL" id="QXJM01000039">
    <property type="protein sequence ID" value="RIE02516.1"/>
    <property type="molecule type" value="Genomic_DNA"/>
</dbReference>
<dbReference type="PROSITE" id="PS51257">
    <property type="entry name" value="PROKAR_LIPOPROTEIN"/>
    <property type="match status" value="1"/>
</dbReference>
<sequence length="102" mass="11247">MGRRWIAVALLTPVFLLGITGCWSKEELNDRTFAMAMMVDLTDEGKTELSMLFYLPNRLSTGVSASNSLQKPFRSSAGPAVTSPKLWTTFSTSSLEELRGAR</sequence>
<evidence type="ECO:0000313" key="2">
    <source>
        <dbReference type="Proteomes" id="UP000266340"/>
    </source>
</evidence>
<dbReference type="AlphaFoldDB" id="A0A398CH32"/>
<dbReference type="RefSeq" id="WP_147355874.1">
    <property type="nucleotide sequence ID" value="NZ_QXJM01000039.1"/>
</dbReference>
<organism evidence="1 2">
    <name type="scientific">Cohnella faecalis</name>
    <dbReference type="NCBI Taxonomy" id="2315694"/>
    <lineage>
        <taxon>Bacteria</taxon>
        <taxon>Bacillati</taxon>
        <taxon>Bacillota</taxon>
        <taxon>Bacilli</taxon>
        <taxon>Bacillales</taxon>
        <taxon>Paenibacillaceae</taxon>
        <taxon>Cohnella</taxon>
    </lineage>
</organism>
<dbReference type="Proteomes" id="UP000266340">
    <property type="component" value="Unassembled WGS sequence"/>
</dbReference>
<reference evidence="1 2" key="1">
    <citation type="submission" date="2018-09" db="EMBL/GenBank/DDBJ databases">
        <title>Cohnella cavernae sp. nov., isolated from a karst cave.</title>
        <authorList>
            <person name="Zhu H."/>
        </authorList>
    </citation>
    <scope>NUCLEOTIDE SEQUENCE [LARGE SCALE GENOMIC DNA]</scope>
    <source>
        <strain evidence="1 2">K2E09-144</strain>
    </source>
</reference>
<proteinExistence type="predicted"/>
<evidence type="ECO:0000313" key="1">
    <source>
        <dbReference type="EMBL" id="RIE02516.1"/>
    </source>
</evidence>
<name>A0A398CH32_9BACL</name>
<gene>
    <name evidence="1" type="ORF">D3H35_17655</name>
</gene>
<evidence type="ECO:0008006" key="3">
    <source>
        <dbReference type="Google" id="ProtNLM"/>
    </source>
</evidence>
<accession>A0A398CH32</accession>
<protein>
    <recommendedName>
        <fullName evidence="3">Ger(X)C family spore germination protein</fullName>
    </recommendedName>
</protein>
<comment type="caution">
    <text evidence="1">The sequence shown here is derived from an EMBL/GenBank/DDBJ whole genome shotgun (WGS) entry which is preliminary data.</text>
</comment>